<evidence type="ECO:0000313" key="2">
    <source>
        <dbReference type="EMBL" id="PNX87371.1"/>
    </source>
</evidence>
<organism evidence="2 3">
    <name type="scientific">Trifolium pratense</name>
    <name type="common">Red clover</name>
    <dbReference type="NCBI Taxonomy" id="57577"/>
    <lineage>
        <taxon>Eukaryota</taxon>
        <taxon>Viridiplantae</taxon>
        <taxon>Streptophyta</taxon>
        <taxon>Embryophyta</taxon>
        <taxon>Tracheophyta</taxon>
        <taxon>Spermatophyta</taxon>
        <taxon>Magnoliopsida</taxon>
        <taxon>eudicotyledons</taxon>
        <taxon>Gunneridae</taxon>
        <taxon>Pentapetalae</taxon>
        <taxon>rosids</taxon>
        <taxon>fabids</taxon>
        <taxon>Fabales</taxon>
        <taxon>Fabaceae</taxon>
        <taxon>Papilionoideae</taxon>
        <taxon>50 kb inversion clade</taxon>
        <taxon>NPAAA clade</taxon>
        <taxon>Hologalegina</taxon>
        <taxon>IRL clade</taxon>
        <taxon>Trifolieae</taxon>
        <taxon>Trifolium</taxon>
    </lineage>
</organism>
<accession>A0A2K3M9A5</accession>
<feature type="signal peptide" evidence="1">
    <location>
        <begin position="1"/>
        <end position="20"/>
    </location>
</feature>
<dbReference type="AlphaFoldDB" id="A0A2K3M9A5"/>
<name>A0A2K3M9A5_TRIPR</name>
<proteinExistence type="predicted"/>
<gene>
    <name evidence="2" type="ORF">L195_g043459</name>
</gene>
<feature type="non-terminal residue" evidence="2">
    <location>
        <position position="1"/>
    </location>
</feature>
<evidence type="ECO:0000256" key="1">
    <source>
        <dbReference type="SAM" id="SignalP"/>
    </source>
</evidence>
<reference evidence="2 3" key="2">
    <citation type="journal article" date="2017" name="Front. Plant Sci.">
        <title>Gene Classification and Mining of Molecular Markers Useful in Red Clover (Trifolium pratense) Breeding.</title>
        <authorList>
            <person name="Istvanek J."/>
            <person name="Dluhosova J."/>
            <person name="Dluhos P."/>
            <person name="Patkova L."/>
            <person name="Nedelnik J."/>
            <person name="Repkova J."/>
        </authorList>
    </citation>
    <scope>NUCLEOTIDE SEQUENCE [LARGE SCALE GENOMIC DNA]</scope>
    <source>
        <strain evidence="3">cv. Tatra</strain>
        <tissue evidence="2">Young leaves</tissue>
    </source>
</reference>
<dbReference type="GO" id="GO:0016301">
    <property type="term" value="F:kinase activity"/>
    <property type="evidence" value="ECO:0007669"/>
    <property type="project" value="UniProtKB-KW"/>
</dbReference>
<feature type="chain" id="PRO_5014449339" evidence="1">
    <location>
        <begin position="21"/>
        <end position="108"/>
    </location>
</feature>
<sequence length="108" mass="11824">RKNFVIGTLLLQSVFRYVISLPGSKKCGPPPHRHSTLPIAPKSMTPFEVMEGRGLSHASSGNCMLWNDQVPTLKNISSDTQDGNNNKLNFYLRLAASDMLTTIGGHAK</sequence>
<dbReference type="EMBL" id="ASHM01053667">
    <property type="protein sequence ID" value="PNX87371.1"/>
    <property type="molecule type" value="Genomic_DNA"/>
</dbReference>
<keyword evidence="1" id="KW-0732">Signal</keyword>
<reference evidence="2 3" key="1">
    <citation type="journal article" date="2014" name="Am. J. Bot.">
        <title>Genome assembly and annotation for red clover (Trifolium pratense; Fabaceae).</title>
        <authorList>
            <person name="Istvanek J."/>
            <person name="Jaros M."/>
            <person name="Krenek A."/>
            <person name="Repkova J."/>
        </authorList>
    </citation>
    <scope>NUCLEOTIDE SEQUENCE [LARGE SCALE GENOMIC DNA]</scope>
    <source>
        <strain evidence="3">cv. Tatra</strain>
        <tissue evidence="2">Young leaves</tissue>
    </source>
</reference>
<keyword evidence="2" id="KW-0675">Receptor</keyword>
<evidence type="ECO:0000313" key="3">
    <source>
        <dbReference type="Proteomes" id="UP000236291"/>
    </source>
</evidence>
<keyword evidence="2" id="KW-0808">Transferase</keyword>
<keyword evidence="2" id="KW-0418">Kinase</keyword>
<comment type="caution">
    <text evidence="2">The sequence shown here is derived from an EMBL/GenBank/DDBJ whole genome shotgun (WGS) entry which is preliminary data.</text>
</comment>
<protein>
    <submittedName>
        <fullName evidence="2">S-locus receptor kinase</fullName>
    </submittedName>
</protein>
<dbReference type="Proteomes" id="UP000236291">
    <property type="component" value="Unassembled WGS sequence"/>
</dbReference>